<proteinExistence type="predicted"/>
<keyword evidence="2" id="KW-1185">Reference proteome</keyword>
<protein>
    <submittedName>
        <fullName evidence="1">Uncharacterized protein</fullName>
    </submittedName>
</protein>
<reference evidence="1 2" key="1">
    <citation type="journal article" date="2021" name="Nat. Commun.">
        <title>Genetic determinants of endophytism in the Arabidopsis root mycobiome.</title>
        <authorList>
            <person name="Mesny F."/>
            <person name="Miyauchi S."/>
            <person name="Thiergart T."/>
            <person name="Pickel B."/>
            <person name="Atanasova L."/>
            <person name="Karlsson M."/>
            <person name="Huettel B."/>
            <person name="Barry K.W."/>
            <person name="Haridas S."/>
            <person name="Chen C."/>
            <person name="Bauer D."/>
            <person name="Andreopoulos W."/>
            <person name="Pangilinan J."/>
            <person name="LaButti K."/>
            <person name="Riley R."/>
            <person name="Lipzen A."/>
            <person name="Clum A."/>
            <person name="Drula E."/>
            <person name="Henrissat B."/>
            <person name="Kohler A."/>
            <person name="Grigoriev I.V."/>
            <person name="Martin F.M."/>
            <person name="Hacquard S."/>
        </authorList>
    </citation>
    <scope>NUCLEOTIDE SEQUENCE [LARGE SCALE GENOMIC DNA]</scope>
    <source>
        <strain evidence="1 2">MPI-SDFR-AT-0080</strain>
    </source>
</reference>
<gene>
    <name evidence="1" type="ORF">B0J12DRAFT_359610</name>
</gene>
<comment type="caution">
    <text evidence="1">The sequence shown here is derived from an EMBL/GenBank/DDBJ whole genome shotgun (WGS) entry which is preliminary data.</text>
</comment>
<dbReference type="Proteomes" id="UP000774617">
    <property type="component" value="Unassembled WGS sequence"/>
</dbReference>
<sequence length="159" mass="17314">MAAGPAALHIGQHEELRPPPREAPVCLTSSPALPSLSFAPLACCFPLPLSSLAVPARASRAPPRRYETLHCRWRLPSRTKRARCLLVLPSLVFCFFFFPSPVRPARQTGSKRSCRATLPASTVALHRTPCLPFHRAFDPSSPSSLLNKAAARLIANSNL</sequence>
<organism evidence="1 2">
    <name type="scientific">Macrophomina phaseolina</name>
    <dbReference type="NCBI Taxonomy" id="35725"/>
    <lineage>
        <taxon>Eukaryota</taxon>
        <taxon>Fungi</taxon>
        <taxon>Dikarya</taxon>
        <taxon>Ascomycota</taxon>
        <taxon>Pezizomycotina</taxon>
        <taxon>Dothideomycetes</taxon>
        <taxon>Dothideomycetes incertae sedis</taxon>
        <taxon>Botryosphaeriales</taxon>
        <taxon>Botryosphaeriaceae</taxon>
        <taxon>Macrophomina</taxon>
    </lineage>
</organism>
<name>A0ABQ8FWM8_9PEZI</name>
<dbReference type="EMBL" id="JAGTJR010000054">
    <property type="protein sequence ID" value="KAH7026865.1"/>
    <property type="molecule type" value="Genomic_DNA"/>
</dbReference>
<evidence type="ECO:0000313" key="2">
    <source>
        <dbReference type="Proteomes" id="UP000774617"/>
    </source>
</evidence>
<accession>A0ABQ8FWM8</accession>
<evidence type="ECO:0000313" key="1">
    <source>
        <dbReference type="EMBL" id="KAH7026865.1"/>
    </source>
</evidence>